<organism evidence="1 2">
    <name type="scientific">Cohnella faecalis</name>
    <dbReference type="NCBI Taxonomy" id="2315694"/>
    <lineage>
        <taxon>Bacteria</taxon>
        <taxon>Bacillati</taxon>
        <taxon>Bacillota</taxon>
        <taxon>Bacilli</taxon>
        <taxon>Bacillales</taxon>
        <taxon>Paenibacillaceae</taxon>
        <taxon>Cohnella</taxon>
    </lineage>
</organism>
<comment type="caution">
    <text evidence="1">The sequence shown here is derived from an EMBL/GenBank/DDBJ whole genome shotgun (WGS) entry which is preliminary data.</text>
</comment>
<dbReference type="RefSeq" id="WP_119151565.1">
    <property type="nucleotide sequence ID" value="NZ_JBHSOV010000041.1"/>
</dbReference>
<gene>
    <name evidence="1" type="ORF">D3H35_23265</name>
</gene>
<name>A0A398CDP5_9BACL</name>
<dbReference type="AlphaFoldDB" id="A0A398CDP5"/>
<dbReference type="EMBL" id="QXJM01000040">
    <property type="protein sequence ID" value="RIE01306.1"/>
    <property type="molecule type" value="Genomic_DNA"/>
</dbReference>
<protein>
    <submittedName>
        <fullName evidence="1">Uncharacterized protein</fullName>
    </submittedName>
</protein>
<dbReference type="Proteomes" id="UP000266340">
    <property type="component" value="Unassembled WGS sequence"/>
</dbReference>
<evidence type="ECO:0000313" key="1">
    <source>
        <dbReference type="EMBL" id="RIE01306.1"/>
    </source>
</evidence>
<proteinExistence type="predicted"/>
<sequence length="129" mass="14621">MRAQITSLEEPVYVLAVQGVRPVDITASLECNREKVAATLERMEKRGVIKRIDRGQYSAVFDEYEVVETRRKSLGHNKARNELRVPPEIEAFVRANYGIMARREMASCLGVHKVALNELIIKLRLGRGA</sequence>
<evidence type="ECO:0000313" key="2">
    <source>
        <dbReference type="Proteomes" id="UP000266340"/>
    </source>
</evidence>
<reference evidence="1 2" key="1">
    <citation type="submission" date="2018-09" db="EMBL/GenBank/DDBJ databases">
        <title>Cohnella cavernae sp. nov., isolated from a karst cave.</title>
        <authorList>
            <person name="Zhu H."/>
        </authorList>
    </citation>
    <scope>NUCLEOTIDE SEQUENCE [LARGE SCALE GENOMIC DNA]</scope>
    <source>
        <strain evidence="1 2">K2E09-144</strain>
    </source>
</reference>
<keyword evidence="2" id="KW-1185">Reference proteome</keyword>
<accession>A0A398CDP5</accession>